<sequence length="50" mass="5717">MTANAERRRSEGVAWACQQCDRVFSSAKGVEAVQHSNKTGHWIERTRKSR</sequence>
<accession>A0A0F9PM08</accession>
<comment type="caution">
    <text evidence="1">The sequence shown here is derived from an EMBL/GenBank/DDBJ whole genome shotgun (WGS) entry which is preliminary data.</text>
</comment>
<proteinExistence type="predicted"/>
<protein>
    <recommendedName>
        <fullName evidence="2">C2H2-type domain-containing protein</fullName>
    </recommendedName>
</protein>
<dbReference type="EMBL" id="LAZR01002229">
    <property type="protein sequence ID" value="KKN32785.1"/>
    <property type="molecule type" value="Genomic_DNA"/>
</dbReference>
<organism evidence="1">
    <name type="scientific">marine sediment metagenome</name>
    <dbReference type="NCBI Taxonomy" id="412755"/>
    <lineage>
        <taxon>unclassified sequences</taxon>
        <taxon>metagenomes</taxon>
        <taxon>ecological metagenomes</taxon>
    </lineage>
</organism>
<evidence type="ECO:0000313" key="1">
    <source>
        <dbReference type="EMBL" id="KKN32785.1"/>
    </source>
</evidence>
<gene>
    <name evidence="1" type="ORF">LCGC14_0810540</name>
</gene>
<reference evidence="1" key="1">
    <citation type="journal article" date="2015" name="Nature">
        <title>Complex archaea that bridge the gap between prokaryotes and eukaryotes.</title>
        <authorList>
            <person name="Spang A."/>
            <person name="Saw J.H."/>
            <person name="Jorgensen S.L."/>
            <person name="Zaremba-Niedzwiedzka K."/>
            <person name="Martijn J."/>
            <person name="Lind A.E."/>
            <person name="van Eijk R."/>
            <person name="Schleper C."/>
            <person name="Guy L."/>
            <person name="Ettema T.J."/>
        </authorList>
    </citation>
    <scope>NUCLEOTIDE SEQUENCE</scope>
</reference>
<dbReference type="AlphaFoldDB" id="A0A0F9PM08"/>
<name>A0A0F9PM08_9ZZZZ</name>
<evidence type="ECO:0008006" key="2">
    <source>
        <dbReference type="Google" id="ProtNLM"/>
    </source>
</evidence>